<evidence type="ECO:0000256" key="1">
    <source>
        <dbReference type="SAM" id="MobiDB-lite"/>
    </source>
</evidence>
<evidence type="ECO:0000313" key="2">
    <source>
        <dbReference type="EMBL" id="GFH10164.1"/>
    </source>
</evidence>
<dbReference type="Proteomes" id="UP000485058">
    <property type="component" value="Unassembled WGS sequence"/>
</dbReference>
<evidence type="ECO:0000313" key="3">
    <source>
        <dbReference type="Proteomes" id="UP000485058"/>
    </source>
</evidence>
<accession>A0A699YTP9</accession>
<dbReference type="EMBL" id="BLLF01000292">
    <property type="protein sequence ID" value="GFH10164.1"/>
    <property type="molecule type" value="Genomic_DNA"/>
</dbReference>
<sequence>MDRDLMRPQAWPLRLDGVAEPRRSRRKGNASVPSPPHRVQPVPVAVGSKRMRGRDRAAQPDLSPAQVDAVVAQ</sequence>
<gene>
    <name evidence="2" type="ORF">HaLaN_05431</name>
</gene>
<feature type="region of interest" description="Disordered" evidence="1">
    <location>
        <begin position="1"/>
        <end position="73"/>
    </location>
</feature>
<dbReference type="AlphaFoldDB" id="A0A699YTP9"/>
<feature type="non-terminal residue" evidence="2">
    <location>
        <position position="1"/>
    </location>
</feature>
<keyword evidence="3" id="KW-1185">Reference proteome</keyword>
<feature type="non-terminal residue" evidence="2">
    <location>
        <position position="73"/>
    </location>
</feature>
<protein>
    <submittedName>
        <fullName evidence="2">Uncharacterized protein</fullName>
    </submittedName>
</protein>
<reference evidence="2 3" key="1">
    <citation type="submission" date="2020-02" db="EMBL/GenBank/DDBJ databases">
        <title>Draft genome sequence of Haematococcus lacustris strain NIES-144.</title>
        <authorList>
            <person name="Morimoto D."/>
            <person name="Nakagawa S."/>
            <person name="Yoshida T."/>
            <person name="Sawayama S."/>
        </authorList>
    </citation>
    <scope>NUCLEOTIDE SEQUENCE [LARGE SCALE GENOMIC DNA]</scope>
    <source>
        <strain evidence="2 3">NIES-144</strain>
    </source>
</reference>
<proteinExistence type="predicted"/>
<organism evidence="2 3">
    <name type="scientific">Haematococcus lacustris</name>
    <name type="common">Green alga</name>
    <name type="synonym">Haematococcus pluvialis</name>
    <dbReference type="NCBI Taxonomy" id="44745"/>
    <lineage>
        <taxon>Eukaryota</taxon>
        <taxon>Viridiplantae</taxon>
        <taxon>Chlorophyta</taxon>
        <taxon>core chlorophytes</taxon>
        <taxon>Chlorophyceae</taxon>
        <taxon>CS clade</taxon>
        <taxon>Chlamydomonadales</taxon>
        <taxon>Haematococcaceae</taxon>
        <taxon>Haematococcus</taxon>
    </lineage>
</organism>
<name>A0A699YTP9_HAELA</name>
<comment type="caution">
    <text evidence="2">The sequence shown here is derived from an EMBL/GenBank/DDBJ whole genome shotgun (WGS) entry which is preliminary data.</text>
</comment>